<dbReference type="OrthoDB" id="5326066at2"/>
<dbReference type="GeneID" id="82534727"/>
<evidence type="ECO:0008006" key="3">
    <source>
        <dbReference type="Google" id="ProtNLM"/>
    </source>
</evidence>
<sequence>MKIFGNSLNLESLKVPPILLNAYCVIGVQGQCTQAILYALNQLQLHQRIENLILIEPDLESLNTRLHTIAFYGCKVYSYFKNPQITNLKKYENFAQFGLVVIAKN</sequence>
<dbReference type="EMBL" id="NXLS01000001">
    <property type="protein sequence ID" value="RDU64290.1"/>
    <property type="molecule type" value="Genomic_DNA"/>
</dbReference>
<dbReference type="Proteomes" id="UP000256650">
    <property type="component" value="Unassembled WGS sequence"/>
</dbReference>
<dbReference type="AlphaFoldDB" id="A0A3D8IGR2"/>
<proteinExistence type="predicted"/>
<dbReference type="RefSeq" id="WP_115550624.1">
    <property type="nucleotide sequence ID" value="NZ_CAONBV010000068.1"/>
</dbReference>
<name>A0A3D8IGR2_9HELI</name>
<keyword evidence="2" id="KW-1185">Reference proteome</keyword>
<organism evidence="1 2">
    <name type="scientific">Helicobacter ganmani</name>
    <dbReference type="NCBI Taxonomy" id="60246"/>
    <lineage>
        <taxon>Bacteria</taxon>
        <taxon>Pseudomonadati</taxon>
        <taxon>Campylobacterota</taxon>
        <taxon>Epsilonproteobacteria</taxon>
        <taxon>Campylobacterales</taxon>
        <taxon>Helicobacteraceae</taxon>
        <taxon>Helicobacter</taxon>
    </lineage>
</organism>
<evidence type="ECO:0000313" key="1">
    <source>
        <dbReference type="EMBL" id="RDU64290.1"/>
    </source>
</evidence>
<evidence type="ECO:0000313" key="2">
    <source>
        <dbReference type="Proteomes" id="UP000256650"/>
    </source>
</evidence>
<gene>
    <name evidence="1" type="ORF">CQA43_00265</name>
</gene>
<comment type="caution">
    <text evidence="1">The sequence shown here is derived from an EMBL/GenBank/DDBJ whole genome shotgun (WGS) entry which is preliminary data.</text>
</comment>
<accession>A0A3D8IGR2</accession>
<reference evidence="1 2" key="1">
    <citation type="submission" date="2018-04" db="EMBL/GenBank/DDBJ databases">
        <title>Novel Campyloabacter and Helicobacter Species and Strains.</title>
        <authorList>
            <person name="Mannion A.J."/>
            <person name="Shen Z."/>
            <person name="Fox J.G."/>
        </authorList>
    </citation>
    <scope>NUCLEOTIDE SEQUENCE [LARGE SCALE GENOMIC DNA]</scope>
    <source>
        <strain evidence="1 2">MIT 99-5101</strain>
    </source>
</reference>
<protein>
    <recommendedName>
        <fullName evidence="3">RCK N-terminal domain-containing protein</fullName>
    </recommendedName>
</protein>